<evidence type="ECO:0000313" key="2">
    <source>
        <dbReference type="Proteomes" id="UP000260363"/>
    </source>
</evidence>
<evidence type="ECO:0000313" key="1">
    <source>
        <dbReference type="EMBL" id="AJR10579.1"/>
    </source>
</evidence>
<dbReference type="Proteomes" id="UP000260363">
    <property type="component" value="Chromosome"/>
</dbReference>
<sequence>MQVNMGKDTLAPIVTVFNAARRKGKPPQTVTIERTIAAIAVSAKNVSMATTTFLLVEMLLV</sequence>
<dbReference type="AlphaFoldDB" id="A0A0C5WVP1"/>
<accession>A0A0C5WVP1</accession>
<protein>
    <submittedName>
        <fullName evidence="1">Uncharacterized protein</fullName>
    </submittedName>
</protein>
<dbReference type="EMBL" id="CP007217">
    <property type="protein sequence ID" value="AJR10579.1"/>
    <property type="molecule type" value="Genomic_DNA"/>
</dbReference>
<organism evidence="1 2">
    <name type="scientific">Chlamydia muridarum</name>
    <dbReference type="NCBI Taxonomy" id="83560"/>
    <lineage>
        <taxon>Bacteria</taxon>
        <taxon>Pseudomonadati</taxon>
        <taxon>Chlamydiota</taxon>
        <taxon>Chlamydiia</taxon>
        <taxon>Chlamydiales</taxon>
        <taxon>Chlamydiaceae</taxon>
        <taxon>Chlamydia/Chlamydophila group</taxon>
        <taxon>Chlamydia</taxon>
    </lineage>
</organism>
<name>A0A0C5WVP1_CHLMR</name>
<gene>
    <name evidence="1" type="ORF">BD36_02720</name>
</gene>
<reference evidence="1 2" key="1">
    <citation type="submission" date="2014-02" db="EMBL/GenBank/DDBJ databases">
        <authorList>
            <person name="Chen C."/>
            <person name="Conrad T.A."/>
            <person name="Zhou Z."/>
            <person name="Lai Z."/>
            <person name="Zhong G."/>
        </authorList>
    </citation>
    <scope>NUCLEOTIDE SEQUENCE [LARGE SCALE GENOMIC DNA]</scope>
    <source>
        <strain evidence="1 2">Nigg3-28</strain>
    </source>
</reference>
<proteinExistence type="predicted"/>